<feature type="region of interest" description="Disordered" evidence="1">
    <location>
        <begin position="900"/>
        <end position="1012"/>
    </location>
</feature>
<organism evidence="2 3">
    <name type="scientific">Anopheles culicifacies</name>
    <dbReference type="NCBI Taxonomy" id="139723"/>
    <lineage>
        <taxon>Eukaryota</taxon>
        <taxon>Metazoa</taxon>
        <taxon>Ecdysozoa</taxon>
        <taxon>Arthropoda</taxon>
        <taxon>Hexapoda</taxon>
        <taxon>Insecta</taxon>
        <taxon>Pterygota</taxon>
        <taxon>Neoptera</taxon>
        <taxon>Endopterygota</taxon>
        <taxon>Diptera</taxon>
        <taxon>Nematocera</taxon>
        <taxon>Culicoidea</taxon>
        <taxon>Culicidae</taxon>
        <taxon>Anophelinae</taxon>
        <taxon>Anopheles</taxon>
        <taxon>culicifacies species complex</taxon>
    </lineage>
</organism>
<evidence type="ECO:0000256" key="1">
    <source>
        <dbReference type="SAM" id="MobiDB-lite"/>
    </source>
</evidence>
<feature type="compositionally biased region" description="Low complexity" evidence="1">
    <location>
        <begin position="912"/>
        <end position="925"/>
    </location>
</feature>
<evidence type="ECO:0000313" key="2">
    <source>
        <dbReference type="EnsemblMetazoa" id="ACUA005413-PA"/>
    </source>
</evidence>
<feature type="compositionally biased region" description="Low complexity" evidence="1">
    <location>
        <begin position="296"/>
        <end position="305"/>
    </location>
</feature>
<feature type="compositionally biased region" description="Basic and acidic residues" evidence="1">
    <location>
        <begin position="724"/>
        <end position="754"/>
    </location>
</feature>
<dbReference type="AlphaFoldDB" id="A0A182LZ18"/>
<feature type="region of interest" description="Disordered" evidence="1">
    <location>
        <begin position="616"/>
        <end position="881"/>
    </location>
</feature>
<dbReference type="EnsemblMetazoa" id="ACUA005413-RA">
    <property type="protein sequence ID" value="ACUA005413-PA"/>
    <property type="gene ID" value="ACUA005413"/>
</dbReference>
<feature type="compositionally biased region" description="Basic and acidic residues" evidence="1">
    <location>
        <begin position="616"/>
        <end position="697"/>
    </location>
</feature>
<dbReference type="PANTHER" id="PTHR23184:SF9">
    <property type="entry name" value="TETRATRICOPEPTIDE REPEAT PROTEIN 14"/>
    <property type="match status" value="1"/>
</dbReference>
<evidence type="ECO:0000313" key="3">
    <source>
        <dbReference type="Proteomes" id="UP000075883"/>
    </source>
</evidence>
<feature type="region of interest" description="Disordered" evidence="1">
    <location>
        <begin position="285"/>
        <end position="326"/>
    </location>
</feature>
<dbReference type="VEuPathDB" id="VectorBase:ACUA005413"/>
<feature type="compositionally biased region" description="Basic and acidic residues" evidence="1">
    <location>
        <begin position="818"/>
        <end position="843"/>
    </location>
</feature>
<dbReference type="STRING" id="139723.A0A182LZ18"/>
<dbReference type="PANTHER" id="PTHR23184">
    <property type="entry name" value="TETRATRICOPEPTIDE REPEAT PROTEIN 14"/>
    <property type="match status" value="1"/>
</dbReference>
<dbReference type="InterPro" id="IPR039190">
    <property type="entry name" value="TTC14"/>
</dbReference>
<feature type="region of interest" description="Disordered" evidence="1">
    <location>
        <begin position="63"/>
        <end position="177"/>
    </location>
</feature>
<feature type="compositionally biased region" description="Basic and acidic residues" evidence="1">
    <location>
        <begin position="761"/>
        <end position="804"/>
    </location>
</feature>
<feature type="compositionally biased region" description="Polar residues" evidence="1">
    <location>
        <begin position="162"/>
        <end position="171"/>
    </location>
</feature>
<feature type="compositionally biased region" description="Low complexity" evidence="1">
    <location>
        <begin position="483"/>
        <end position="506"/>
    </location>
</feature>
<sequence length="1042" mass="115066">MSETNDDSLTFDLGNDDPAILNEDELLLSDDENGIKLDQPDEDFLLEDTDDWVSKELALKDVEPAGSSVAADDVRKIDDSPTQSVPSNSRTFGLQSESRSQCNESDTVAHSDDHLSAVPPVQQKNVELPVEVNLQRDSSSSVVNATDESKLSARQDEVEASVETTSPTTTGDVAVPAVFDEPQPVHEFAAVESKESLRSTSSSGLDDRSTVASSVEYSTSVQTLPDASPLSSSTRLTEKTTASEQCDTTSSEEVLYLYSNNQEHDGSYDTDELSEKRGWKNETKNDARHPMHAQHLHQQQQQQHHGPSGSGGNRPQAGYGKPGMKHPLLPTQQLMQHSGMVAPNILGPHRPNNFGVMHPGARMDFRPNNNRQRYPLRPGFGPEMMNPYRGMGRMNFPPGPLPPGMHPGVLMQGGGPGGPMPPMRGFPSRGHPYEMGRHMPPRLIRPAGGPNGPQMFRNAGPPSGPAGAVKGPAIGPTQPGPYGPAVSQGQQGQVGNPGPGMNAAPPQSLLSGTFDPMTVGGGSGTGVGVVSGASGSVIAGGTAANPIQPSPAPVPSFPQKVLINPNFKGGVEAVKNQLMRDAALSSQQFAARHVSDAELLRQQEEFINKNRIEVEKRRHERSPSRERERERDRDRERDRARSRDRERSREREREHRERDRERDREPLRGRSRDRSRERDREMRPRSRDRDRDREYSPRRHHRGGSRDRDVGRPGRRNFGRSRNASRERDDDNRFPKRRKSSDYGENNRGHYERNDVDEDPETRAYRMEIEKQKATREKMLREKEMRRKRAAEEKLKSRSNDTKPQENTPPKLTPLVVTEKKIITLKKKSEPVANEPTRRRSVERSSSNARKVIDHQDRTRTRLDNEPHSSEGGNDRQRHNSELNSEAIELDLLEELLLREPTPEPMPSKPRVTTSSGQVSTTSGTAMVSTSTNAGTKPADGVPVSKGSRERNSTTINSSSSGTGGGTGATVGGSSRRIVVMKQTNERKDRTDGGGGLTAGVHHTSATSSSANNRKARIFDRLDKRIGVNEADKRKIQSHIYI</sequence>
<name>A0A182LZ18_9DIPT</name>
<reference evidence="3" key="1">
    <citation type="submission" date="2013-09" db="EMBL/GenBank/DDBJ databases">
        <title>The Genome Sequence of Anopheles culicifacies species A.</title>
        <authorList>
            <consortium name="The Broad Institute Genomics Platform"/>
            <person name="Neafsey D.E."/>
            <person name="Besansky N."/>
            <person name="Howell P."/>
            <person name="Walton C."/>
            <person name="Young S.K."/>
            <person name="Zeng Q."/>
            <person name="Gargeya S."/>
            <person name="Fitzgerald M."/>
            <person name="Haas B."/>
            <person name="Abouelleil A."/>
            <person name="Allen A.W."/>
            <person name="Alvarado L."/>
            <person name="Arachchi H.M."/>
            <person name="Berlin A.M."/>
            <person name="Chapman S.B."/>
            <person name="Gainer-Dewar J."/>
            <person name="Goldberg J."/>
            <person name="Griggs A."/>
            <person name="Gujja S."/>
            <person name="Hansen M."/>
            <person name="Howarth C."/>
            <person name="Imamovic A."/>
            <person name="Ireland A."/>
            <person name="Larimer J."/>
            <person name="McCowan C."/>
            <person name="Murphy C."/>
            <person name="Pearson M."/>
            <person name="Poon T.W."/>
            <person name="Priest M."/>
            <person name="Roberts A."/>
            <person name="Saif S."/>
            <person name="Shea T."/>
            <person name="Sisk P."/>
            <person name="Sykes S."/>
            <person name="Wortman J."/>
            <person name="Nusbaum C."/>
            <person name="Birren B."/>
        </authorList>
    </citation>
    <scope>NUCLEOTIDE SEQUENCE [LARGE SCALE GENOMIC DNA]</scope>
    <source>
        <strain evidence="3">A-37</strain>
    </source>
</reference>
<protein>
    <submittedName>
        <fullName evidence="2">Uncharacterized protein</fullName>
    </submittedName>
</protein>
<feature type="compositionally biased region" description="Gly residues" evidence="1">
    <location>
        <begin position="962"/>
        <end position="971"/>
    </location>
</feature>
<dbReference type="Proteomes" id="UP000075883">
    <property type="component" value="Unassembled WGS sequence"/>
</dbReference>
<feature type="compositionally biased region" description="Polar residues" evidence="1">
    <location>
        <begin position="926"/>
        <end position="935"/>
    </location>
</feature>
<dbReference type="EMBL" id="AXCM01003607">
    <property type="status" value="NOT_ANNOTATED_CDS"/>
    <property type="molecule type" value="Genomic_DNA"/>
</dbReference>
<feature type="compositionally biased region" description="Polar residues" evidence="1">
    <location>
        <begin position="135"/>
        <end position="146"/>
    </location>
</feature>
<feature type="compositionally biased region" description="Polar residues" evidence="1">
    <location>
        <begin position="80"/>
        <end position="106"/>
    </location>
</feature>
<feature type="compositionally biased region" description="Polar residues" evidence="1">
    <location>
        <begin position="211"/>
        <end position="250"/>
    </location>
</feature>
<feature type="compositionally biased region" description="Basic and acidic residues" evidence="1">
    <location>
        <begin position="851"/>
        <end position="881"/>
    </location>
</feature>
<feature type="region of interest" description="Disordered" evidence="1">
    <location>
        <begin position="191"/>
        <end position="250"/>
    </location>
</feature>
<keyword evidence="3" id="KW-1185">Reference proteome</keyword>
<feature type="compositionally biased region" description="Basic and acidic residues" evidence="1">
    <location>
        <begin position="147"/>
        <end position="157"/>
    </location>
</feature>
<reference evidence="2" key="2">
    <citation type="submission" date="2020-05" db="UniProtKB">
        <authorList>
            <consortium name="EnsemblMetazoa"/>
        </authorList>
    </citation>
    <scope>IDENTIFICATION</scope>
    <source>
        <strain evidence="2">A-37</strain>
    </source>
</reference>
<feature type="region of interest" description="Disordered" evidence="1">
    <location>
        <begin position="460"/>
        <end position="507"/>
    </location>
</feature>
<proteinExistence type="predicted"/>
<accession>A0A182LZ18</accession>